<evidence type="ECO:0000256" key="10">
    <source>
        <dbReference type="NCBIfam" id="TIGR03461"/>
    </source>
</evidence>
<gene>
    <name evidence="11" type="primary">pabC</name>
    <name evidence="11" type="ORF">GCM10009098_06170</name>
</gene>
<dbReference type="InterPro" id="IPR017824">
    <property type="entry name" value="Aminodeoxychorismate_lyase_IV"/>
</dbReference>
<evidence type="ECO:0000256" key="3">
    <source>
        <dbReference type="ARBA" id="ARBA00011738"/>
    </source>
</evidence>
<dbReference type="NCBIfam" id="TIGR03461">
    <property type="entry name" value="pabC_Proteo"/>
    <property type="match status" value="1"/>
</dbReference>
<evidence type="ECO:0000256" key="5">
    <source>
        <dbReference type="ARBA" id="ARBA00022909"/>
    </source>
</evidence>
<dbReference type="Gene3D" id="3.20.10.10">
    <property type="entry name" value="D-amino Acid Aminotransferase, subunit A, domain 2"/>
    <property type="match status" value="1"/>
</dbReference>
<dbReference type="Proteomes" id="UP001501169">
    <property type="component" value="Unassembled WGS sequence"/>
</dbReference>
<comment type="cofactor">
    <cofactor evidence="1">
        <name>pyridoxal 5'-phosphate</name>
        <dbReference type="ChEBI" id="CHEBI:597326"/>
    </cofactor>
</comment>
<evidence type="ECO:0000313" key="12">
    <source>
        <dbReference type="Proteomes" id="UP001501169"/>
    </source>
</evidence>
<dbReference type="InterPro" id="IPR043131">
    <property type="entry name" value="BCAT-like_N"/>
</dbReference>
<dbReference type="InterPro" id="IPR043132">
    <property type="entry name" value="BCAT-like_C"/>
</dbReference>
<comment type="subunit">
    <text evidence="3">Homodimer.</text>
</comment>
<dbReference type="InterPro" id="IPR050571">
    <property type="entry name" value="Class-IV_PLP-Dep_Aminotrnsfr"/>
</dbReference>
<keyword evidence="6 11" id="KW-0456">Lyase</keyword>
<dbReference type="PANTHER" id="PTHR42743:SF2">
    <property type="entry name" value="AMINODEOXYCHORISMATE LYASE"/>
    <property type="match status" value="1"/>
</dbReference>
<evidence type="ECO:0000256" key="7">
    <source>
        <dbReference type="ARBA" id="ARBA00035633"/>
    </source>
</evidence>
<dbReference type="InterPro" id="IPR001544">
    <property type="entry name" value="Aminotrans_IV"/>
</dbReference>
<dbReference type="EC" id="4.1.3.38" evidence="8 10"/>
<accession>A0ABP3NG44</accession>
<name>A0ABP3NG44_9GAMM</name>
<dbReference type="EMBL" id="BAAAEO010000001">
    <property type="protein sequence ID" value="GAA0541337.1"/>
    <property type="molecule type" value="Genomic_DNA"/>
</dbReference>
<keyword evidence="12" id="KW-1185">Reference proteome</keyword>
<comment type="similarity">
    <text evidence="2">Belongs to the class-IV pyridoxal-phosphate-dependent aminotransferase family.</text>
</comment>
<dbReference type="Gene3D" id="3.30.470.10">
    <property type="match status" value="1"/>
</dbReference>
<keyword evidence="5" id="KW-0289">Folate biosynthesis</keyword>
<reference evidence="12" key="1">
    <citation type="journal article" date="2019" name="Int. J. Syst. Evol. Microbiol.">
        <title>The Global Catalogue of Microorganisms (GCM) 10K type strain sequencing project: providing services to taxonomists for standard genome sequencing and annotation.</title>
        <authorList>
            <consortium name="The Broad Institute Genomics Platform"/>
            <consortium name="The Broad Institute Genome Sequencing Center for Infectious Disease"/>
            <person name="Wu L."/>
            <person name="Ma J."/>
        </authorList>
    </citation>
    <scope>NUCLEOTIDE SEQUENCE [LARGE SCALE GENOMIC DNA]</scope>
    <source>
        <strain evidence="12">JCM 14331</strain>
    </source>
</reference>
<evidence type="ECO:0000256" key="6">
    <source>
        <dbReference type="ARBA" id="ARBA00023239"/>
    </source>
</evidence>
<keyword evidence="4" id="KW-0663">Pyridoxal phosphate</keyword>
<evidence type="ECO:0000256" key="8">
    <source>
        <dbReference type="ARBA" id="ARBA00035676"/>
    </source>
</evidence>
<protein>
    <recommendedName>
        <fullName evidence="8 10">Aminodeoxychorismate lyase</fullName>
        <ecNumber evidence="8 10">4.1.3.38</ecNumber>
    </recommendedName>
</protein>
<organism evidence="11 12">
    <name type="scientific">Rheinheimera aquimaris</name>
    <dbReference type="NCBI Taxonomy" id="412437"/>
    <lineage>
        <taxon>Bacteria</taxon>
        <taxon>Pseudomonadati</taxon>
        <taxon>Pseudomonadota</taxon>
        <taxon>Gammaproteobacteria</taxon>
        <taxon>Chromatiales</taxon>
        <taxon>Chromatiaceae</taxon>
        <taxon>Rheinheimera</taxon>
    </lineage>
</organism>
<proteinExistence type="inferred from homology"/>
<dbReference type="SUPFAM" id="SSF56752">
    <property type="entry name" value="D-aminoacid aminotransferase-like PLP-dependent enzymes"/>
    <property type="match status" value="1"/>
</dbReference>
<dbReference type="Pfam" id="PF01063">
    <property type="entry name" value="Aminotran_4"/>
    <property type="match status" value="1"/>
</dbReference>
<evidence type="ECO:0000313" key="11">
    <source>
        <dbReference type="EMBL" id="GAA0541337.1"/>
    </source>
</evidence>
<evidence type="ECO:0000256" key="2">
    <source>
        <dbReference type="ARBA" id="ARBA00009320"/>
    </source>
</evidence>
<dbReference type="PANTHER" id="PTHR42743">
    <property type="entry name" value="AMINO-ACID AMINOTRANSFERASE"/>
    <property type="match status" value="1"/>
</dbReference>
<dbReference type="GO" id="GO:0016829">
    <property type="term" value="F:lyase activity"/>
    <property type="evidence" value="ECO:0007669"/>
    <property type="project" value="UniProtKB-KW"/>
</dbReference>
<sequence length="254" mass="28046">MTGVQSAISPQDRSFNYGDGIFTTIQVRAGEIQLWSLHLQRLQRSARQLMFGDIDWDLVTAQARSAITMSEQVVKILISRGEGGRGYGCSGVTSPRIYVSSSAMPDYTEAQKGICLGLATLQLAVQPVLAGLKHNNRLEQVLIKQQLKGSAYDDLLVLDQLGFVTEASAANVLFCREGNWYTPELTRAGVAGVMRQNIMQQLPVQEVNWQLDELKTVDAIAVCNALMGIVPVRRFCNRDLSLTPVQQMRTQVVC</sequence>
<evidence type="ECO:0000256" key="9">
    <source>
        <dbReference type="ARBA" id="ARBA00049529"/>
    </source>
</evidence>
<evidence type="ECO:0000256" key="1">
    <source>
        <dbReference type="ARBA" id="ARBA00001933"/>
    </source>
</evidence>
<dbReference type="NCBIfam" id="NF004761">
    <property type="entry name" value="PRK06092.1"/>
    <property type="match status" value="1"/>
</dbReference>
<comment type="pathway">
    <text evidence="7">Cofactor biosynthesis; tetrahydrofolate biosynthesis; 4-aminobenzoate from chorismate: step 2/2.</text>
</comment>
<comment type="catalytic activity">
    <reaction evidence="9">
        <text>4-amino-4-deoxychorismate = 4-aminobenzoate + pyruvate + H(+)</text>
        <dbReference type="Rhea" id="RHEA:16201"/>
        <dbReference type="ChEBI" id="CHEBI:15361"/>
        <dbReference type="ChEBI" id="CHEBI:15378"/>
        <dbReference type="ChEBI" id="CHEBI:17836"/>
        <dbReference type="ChEBI" id="CHEBI:58406"/>
        <dbReference type="EC" id="4.1.3.38"/>
    </reaction>
</comment>
<evidence type="ECO:0000256" key="4">
    <source>
        <dbReference type="ARBA" id="ARBA00022898"/>
    </source>
</evidence>
<dbReference type="InterPro" id="IPR036038">
    <property type="entry name" value="Aminotransferase-like"/>
</dbReference>
<comment type="caution">
    <text evidence="11">The sequence shown here is derived from an EMBL/GenBank/DDBJ whole genome shotgun (WGS) entry which is preliminary data.</text>
</comment>